<evidence type="ECO:0000313" key="1">
    <source>
        <dbReference type="EMBL" id="CAK0893897.1"/>
    </source>
</evidence>
<dbReference type="Proteomes" id="UP001189429">
    <property type="component" value="Unassembled WGS sequence"/>
</dbReference>
<name>A0ABN9X3R1_9DINO</name>
<proteinExistence type="predicted"/>
<keyword evidence="2" id="KW-1185">Reference proteome</keyword>
<accession>A0ABN9X3R1</accession>
<dbReference type="EMBL" id="CAUYUJ010019825">
    <property type="protein sequence ID" value="CAK0893897.1"/>
    <property type="molecule type" value="Genomic_DNA"/>
</dbReference>
<gene>
    <name evidence="1" type="ORF">PCOR1329_LOCUS73105</name>
</gene>
<evidence type="ECO:0000313" key="2">
    <source>
        <dbReference type="Proteomes" id="UP001189429"/>
    </source>
</evidence>
<comment type="caution">
    <text evidence="1">The sequence shown here is derived from an EMBL/GenBank/DDBJ whole genome shotgun (WGS) entry which is preliminary data.</text>
</comment>
<reference evidence="1" key="1">
    <citation type="submission" date="2023-10" db="EMBL/GenBank/DDBJ databases">
        <authorList>
            <person name="Chen Y."/>
            <person name="Shah S."/>
            <person name="Dougan E. K."/>
            <person name="Thang M."/>
            <person name="Chan C."/>
        </authorList>
    </citation>
    <scope>NUCLEOTIDE SEQUENCE [LARGE SCALE GENOMIC DNA]</scope>
</reference>
<organism evidence="1 2">
    <name type="scientific">Prorocentrum cordatum</name>
    <dbReference type="NCBI Taxonomy" id="2364126"/>
    <lineage>
        <taxon>Eukaryota</taxon>
        <taxon>Sar</taxon>
        <taxon>Alveolata</taxon>
        <taxon>Dinophyceae</taxon>
        <taxon>Prorocentrales</taxon>
        <taxon>Prorocentraceae</taxon>
        <taxon>Prorocentrum</taxon>
    </lineage>
</organism>
<sequence>MVPGRAENQVACHCFQLRPRSSVSFGRGVFPPTLQLAPCLLAMGHPSWAEGPTPSALAVFFLFKSDLAYTPRRPAASSPSLRPTYTSWSAGPFPPTLPSTDLFCLVQFSS</sequence>
<protein>
    <submittedName>
        <fullName evidence="1">Uncharacterized protein</fullName>
    </submittedName>
</protein>